<dbReference type="Proteomes" id="UP001497444">
    <property type="component" value="Unassembled WGS sequence"/>
</dbReference>
<gene>
    <name evidence="7" type="ORF">CSSPJE1EN1_LOCUS26242</name>
</gene>
<evidence type="ECO:0000313" key="7">
    <source>
        <dbReference type="EMBL" id="CAK9250864.1"/>
    </source>
</evidence>
<keyword evidence="5" id="KW-1133">Transmembrane helix</keyword>
<dbReference type="Pfam" id="PF00487">
    <property type="entry name" value="FA_desaturase"/>
    <property type="match status" value="1"/>
</dbReference>
<accession>A0ABP0V8W4</accession>
<feature type="transmembrane region" description="Helical" evidence="5">
    <location>
        <begin position="124"/>
        <end position="142"/>
    </location>
</feature>
<feature type="transmembrane region" description="Helical" evidence="5">
    <location>
        <begin position="252"/>
        <end position="271"/>
    </location>
</feature>
<dbReference type="Pfam" id="PF00173">
    <property type="entry name" value="Cyt-b5"/>
    <property type="match status" value="1"/>
</dbReference>
<feature type="transmembrane region" description="Helical" evidence="5">
    <location>
        <begin position="283"/>
        <end position="301"/>
    </location>
</feature>
<dbReference type="Gene3D" id="3.10.120.10">
    <property type="entry name" value="Cytochrome b5-like heme/steroid binding domain"/>
    <property type="match status" value="1"/>
</dbReference>
<feature type="transmembrane region" description="Helical" evidence="5">
    <location>
        <begin position="182"/>
        <end position="199"/>
    </location>
</feature>
<dbReference type="PANTHER" id="PTHR19353">
    <property type="entry name" value="FATTY ACID DESATURASE 2"/>
    <property type="match status" value="1"/>
</dbReference>
<dbReference type="InterPro" id="IPR001199">
    <property type="entry name" value="Cyt_B5-like_heme/steroid-bd"/>
</dbReference>
<comment type="similarity">
    <text evidence="5">Belongs to the cytochrome b5 family.</text>
</comment>
<dbReference type="InterPro" id="IPR018506">
    <property type="entry name" value="Cyt_B5_heme-BS"/>
</dbReference>
<dbReference type="InterPro" id="IPR012171">
    <property type="entry name" value="Fatty_acid_desaturase"/>
</dbReference>
<proteinExistence type="inferred from homology"/>
<reference evidence="7" key="1">
    <citation type="submission" date="2024-02" db="EMBL/GenBank/DDBJ databases">
        <authorList>
            <consortium name="ELIXIR-Norway"/>
            <consortium name="Elixir Norway"/>
        </authorList>
    </citation>
    <scope>NUCLEOTIDE SEQUENCE</scope>
</reference>
<feature type="transmembrane region" description="Helical" evidence="5">
    <location>
        <begin position="307"/>
        <end position="329"/>
    </location>
</feature>
<keyword evidence="4 5" id="KW-0408">Iron</keyword>
<feature type="transmembrane region" description="Helical" evidence="5">
    <location>
        <begin position="148"/>
        <end position="170"/>
    </location>
</feature>
<evidence type="ECO:0000313" key="8">
    <source>
        <dbReference type="Proteomes" id="UP001497444"/>
    </source>
</evidence>
<dbReference type="EMBL" id="CAXAQS010000256">
    <property type="protein sequence ID" value="CAK9250864.1"/>
    <property type="molecule type" value="Genomic_DNA"/>
</dbReference>
<dbReference type="SMART" id="SM01117">
    <property type="entry name" value="Cyt-b5"/>
    <property type="match status" value="1"/>
</dbReference>
<comment type="caution">
    <text evidence="7">The sequence shown here is derived from an EMBL/GenBank/DDBJ whole genome shotgun (WGS) entry which is preliminary data.</text>
</comment>
<dbReference type="PANTHER" id="PTHR19353:SF19">
    <property type="entry name" value="DELTA(5) FATTY ACID DESATURASE C-RELATED"/>
    <property type="match status" value="1"/>
</dbReference>
<evidence type="ECO:0000256" key="4">
    <source>
        <dbReference type="ARBA" id="ARBA00023004"/>
    </source>
</evidence>
<organism evidence="7 8">
    <name type="scientific">Sphagnum jensenii</name>
    <dbReference type="NCBI Taxonomy" id="128206"/>
    <lineage>
        <taxon>Eukaryota</taxon>
        <taxon>Viridiplantae</taxon>
        <taxon>Streptophyta</taxon>
        <taxon>Embryophyta</taxon>
        <taxon>Bryophyta</taxon>
        <taxon>Sphagnophytina</taxon>
        <taxon>Sphagnopsida</taxon>
        <taxon>Sphagnales</taxon>
        <taxon>Sphagnaceae</taxon>
        <taxon>Sphagnum</taxon>
    </lineage>
</organism>
<comment type="similarity">
    <text evidence="1">Belongs to the fatty acid desaturase type 1 family.</text>
</comment>
<keyword evidence="3 5" id="KW-0479">Metal-binding</keyword>
<keyword evidence="8" id="KW-1185">Reference proteome</keyword>
<evidence type="ECO:0000256" key="5">
    <source>
        <dbReference type="RuleBase" id="RU362121"/>
    </source>
</evidence>
<evidence type="ECO:0000259" key="6">
    <source>
        <dbReference type="PROSITE" id="PS50255"/>
    </source>
</evidence>
<dbReference type="PROSITE" id="PS00191">
    <property type="entry name" value="CYTOCHROME_B5_1"/>
    <property type="match status" value="1"/>
</dbReference>
<evidence type="ECO:0000256" key="2">
    <source>
        <dbReference type="ARBA" id="ARBA00022617"/>
    </source>
</evidence>
<protein>
    <recommendedName>
        <fullName evidence="6">Cytochrome b5 heme-binding domain-containing protein</fullName>
    </recommendedName>
</protein>
<dbReference type="SUPFAM" id="SSF55856">
    <property type="entry name" value="Cytochrome b5-like heme/steroid binding domain"/>
    <property type="match status" value="1"/>
</dbReference>
<sequence>MAAVGLRSQIYSRSEILRHNNRDDCWIIVCNNVYDITAFIAAHPGGSDILLCRAGEDATSYFIAKHGNNKTVQAHLARLKIGELPDTEKIKTNDFDEPFLMELIDRCYQEKLYSVPTGLKSRFVWVRLLNIISFFALSYAVLYGGMPWYLRILGVLVQALIGTSLFGLVAHEATHRHFPESAFLRLSLSATWPVFWPFISQGPLRYEHNSHHIKIGDPEFDYEVAAFAPLMRYSGYVEYAPIHGLQHRTARFMYPFYANIITTIGGIRSGFWARHNRSVAVEHIISVLVTMLYYIVIPTLINGSLGWYVLLYMIYQCSLFYGIYVGAAINHFVPSASEPIPEEHHNKYGYYICHNTTNFCSSNPFWFWYTGGFNVQIEHHLIPFIPVENLRRMVPIVRELCAKYGYPYQDYRKFGQLWNDHYAYLESLASAGSRDRPNVEWINKTSYQGR</sequence>
<dbReference type="PRINTS" id="PR00363">
    <property type="entry name" value="CYTOCHROMEB5"/>
</dbReference>
<comment type="caution">
    <text evidence="5">Lacks conserved residue(s) required for the propagation of feature annotation.</text>
</comment>
<keyword evidence="5" id="KW-0812">Transmembrane</keyword>
<feature type="domain" description="Cytochrome b5 heme-binding" evidence="6">
    <location>
        <begin position="8"/>
        <end position="85"/>
    </location>
</feature>
<dbReference type="InterPro" id="IPR036400">
    <property type="entry name" value="Cyt_B5-like_heme/steroid_sf"/>
</dbReference>
<keyword evidence="5" id="KW-0472">Membrane</keyword>
<dbReference type="PROSITE" id="PS50255">
    <property type="entry name" value="CYTOCHROME_B5_2"/>
    <property type="match status" value="1"/>
</dbReference>
<name>A0ABP0V8W4_9BRYO</name>
<keyword evidence="2 5" id="KW-0349">Heme</keyword>
<evidence type="ECO:0000256" key="3">
    <source>
        <dbReference type="ARBA" id="ARBA00022723"/>
    </source>
</evidence>
<evidence type="ECO:0000256" key="1">
    <source>
        <dbReference type="ARBA" id="ARBA00009295"/>
    </source>
</evidence>
<dbReference type="InterPro" id="IPR005804">
    <property type="entry name" value="FA_desaturase_dom"/>
</dbReference>